<dbReference type="InterPro" id="IPR036271">
    <property type="entry name" value="Tet_transcr_reg_TetR-rel_C_sf"/>
</dbReference>
<gene>
    <name evidence="6" type="ORF">EK0264_05590</name>
</gene>
<sequence>MTQAPQATRGWWREYADAELDPVLRAAINAFNEVGYHGATVRDIARRAGLSVAGIYHHHAGKQEMLYSILQSSMSDLLARNEAARADGGDDPKARFCNQIETLALSHMYWQAQTALGSSEMRALSPQNRAAITGQRAELQERIQADVDAAIADGTFTTPYPKEAVRGVVMMCIATGQWFSWDGPLTPNEVAQRCVTVALDAMRAVAD</sequence>
<dbReference type="PANTHER" id="PTHR30055">
    <property type="entry name" value="HTH-TYPE TRANSCRIPTIONAL REGULATOR RUTR"/>
    <property type="match status" value="1"/>
</dbReference>
<evidence type="ECO:0000259" key="5">
    <source>
        <dbReference type="PROSITE" id="PS50977"/>
    </source>
</evidence>
<keyword evidence="2 4" id="KW-0238">DNA-binding</keyword>
<dbReference type="InParanoid" id="A0A7L4YLU6"/>
<evidence type="ECO:0000313" key="7">
    <source>
        <dbReference type="Proteomes" id="UP000463857"/>
    </source>
</evidence>
<organism evidence="6 7">
    <name type="scientific">Epidermidibacterium keratini</name>
    <dbReference type="NCBI Taxonomy" id="1891644"/>
    <lineage>
        <taxon>Bacteria</taxon>
        <taxon>Bacillati</taxon>
        <taxon>Actinomycetota</taxon>
        <taxon>Actinomycetes</taxon>
        <taxon>Sporichthyales</taxon>
        <taxon>Sporichthyaceae</taxon>
        <taxon>Epidermidibacterium</taxon>
    </lineage>
</organism>
<dbReference type="KEGG" id="eke:EK0264_05590"/>
<keyword evidence="1" id="KW-0805">Transcription regulation</keyword>
<evidence type="ECO:0000256" key="3">
    <source>
        <dbReference type="ARBA" id="ARBA00023163"/>
    </source>
</evidence>
<dbReference type="InterPro" id="IPR001647">
    <property type="entry name" value="HTH_TetR"/>
</dbReference>
<dbReference type="InterPro" id="IPR009057">
    <property type="entry name" value="Homeodomain-like_sf"/>
</dbReference>
<dbReference type="InterPro" id="IPR050109">
    <property type="entry name" value="HTH-type_TetR-like_transc_reg"/>
</dbReference>
<accession>A0A7L4YLU6</accession>
<dbReference type="EMBL" id="CP047156">
    <property type="protein sequence ID" value="QHB99803.1"/>
    <property type="molecule type" value="Genomic_DNA"/>
</dbReference>
<protein>
    <submittedName>
        <fullName evidence="6">TetR family transcriptional regulator</fullName>
    </submittedName>
</protein>
<keyword evidence="7" id="KW-1185">Reference proteome</keyword>
<dbReference type="Proteomes" id="UP000463857">
    <property type="component" value="Chromosome"/>
</dbReference>
<evidence type="ECO:0000256" key="2">
    <source>
        <dbReference type="ARBA" id="ARBA00023125"/>
    </source>
</evidence>
<dbReference type="PRINTS" id="PR00455">
    <property type="entry name" value="HTHTETR"/>
</dbReference>
<feature type="domain" description="HTH tetR-type" evidence="5">
    <location>
        <begin position="17"/>
        <end position="77"/>
    </location>
</feature>
<reference evidence="6 7" key="1">
    <citation type="journal article" date="2018" name="Int. J. Syst. Evol. Microbiol.">
        <title>Epidermidibacterium keratini gen. nov., sp. nov., a member of the family Sporichthyaceae, isolated from keratin epidermis.</title>
        <authorList>
            <person name="Lee D.G."/>
            <person name="Trujillo M.E."/>
            <person name="Kang S."/>
            <person name="Nam J.J."/>
            <person name="Kim Y.J."/>
        </authorList>
    </citation>
    <scope>NUCLEOTIDE SEQUENCE [LARGE SCALE GENOMIC DNA]</scope>
    <source>
        <strain evidence="6 7">EPI-7</strain>
    </source>
</reference>
<dbReference type="SUPFAM" id="SSF46689">
    <property type="entry name" value="Homeodomain-like"/>
    <property type="match status" value="1"/>
</dbReference>
<dbReference type="GO" id="GO:0003700">
    <property type="term" value="F:DNA-binding transcription factor activity"/>
    <property type="evidence" value="ECO:0007669"/>
    <property type="project" value="TreeGrafter"/>
</dbReference>
<dbReference type="AlphaFoldDB" id="A0A7L4YLU6"/>
<keyword evidence="3" id="KW-0804">Transcription</keyword>
<dbReference type="InterPro" id="IPR041490">
    <property type="entry name" value="KstR2_TetR_C"/>
</dbReference>
<dbReference type="PROSITE" id="PS50977">
    <property type="entry name" value="HTH_TETR_2"/>
    <property type="match status" value="1"/>
</dbReference>
<dbReference type="Pfam" id="PF00440">
    <property type="entry name" value="TetR_N"/>
    <property type="match status" value="1"/>
</dbReference>
<evidence type="ECO:0000256" key="1">
    <source>
        <dbReference type="ARBA" id="ARBA00023015"/>
    </source>
</evidence>
<feature type="DNA-binding region" description="H-T-H motif" evidence="4">
    <location>
        <begin position="40"/>
        <end position="59"/>
    </location>
</feature>
<evidence type="ECO:0000256" key="4">
    <source>
        <dbReference type="PROSITE-ProRule" id="PRU00335"/>
    </source>
</evidence>
<dbReference type="GO" id="GO:0000976">
    <property type="term" value="F:transcription cis-regulatory region binding"/>
    <property type="evidence" value="ECO:0007669"/>
    <property type="project" value="TreeGrafter"/>
</dbReference>
<dbReference type="RefSeq" id="WP_159543722.1">
    <property type="nucleotide sequence ID" value="NZ_CP047156.1"/>
</dbReference>
<evidence type="ECO:0000313" key="6">
    <source>
        <dbReference type="EMBL" id="QHB99803.1"/>
    </source>
</evidence>
<name>A0A7L4YLU6_9ACTN</name>
<dbReference type="Pfam" id="PF17932">
    <property type="entry name" value="TetR_C_24"/>
    <property type="match status" value="1"/>
</dbReference>
<proteinExistence type="predicted"/>
<dbReference type="SUPFAM" id="SSF48498">
    <property type="entry name" value="Tetracyclin repressor-like, C-terminal domain"/>
    <property type="match status" value="1"/>
</dbReference>
<dbReference type="PANTHER" id="PTHR30055:SF234">
    <property type="entry name" value="HTH-TYPE TRANSCRIPTIONAL REGULATOR BETI"/>
    <property type="match status" value="1"/>
</dbReference>
<dbReference type="OrthoDB" id="1669699at2"/>
<dbReference type="Gene3D" id="1.10.357.10">
    <property type="entry name" value="Tetracycline Repressor, domain 2"/>
    <property type="match status" value="1"/>
</dbReference>